<dbReference type="GO" id="GO:0030649">
    <property type="term" value="P:aminoglycoside antibiotic catabolic process"/>
    <property type="evidence" value="ECO:0007669"/>
    <property type="project" value="TreeGrafter"/>
</dbReference>
<dbReference type="OrthoDB" id="8399956at2"/>
<keyword evidence="4 5" id="KW-0012">Acyltransferase</keyword>
<proteinExistence type="inferred from homology"/>
<feature type="active site" description="Proton donor" evidence="5">
    <location>
        <position position="126"/>
    </location>
</feature>
<dbReference type="eggNOG" id="COG4552">
    <property type="taxonomic scope" value="Bacteria"/>
</dbReference>
<dbReference type="HAMAP" id="MF_01812">
    <property type="entry name" value="Eis"/>
    <property type="match status" value="1"/>
</dbReference>
<dbReference type="EC" id="2.3.1.-" evidence="7"/>
<name>A0A098BTK7_9NOCA</name>
<dbReference type="EMBL" id="CCSD01000093">
    <property type="protein sequence ID" value="CDZ91036.1"/>
    <property type="molecule type" value="Genomic_DNA"/>
</dbReference>
<dbReference type="PROSITE" id="PS51186">
    <property type="entry name" value="GNAT"/>
    <property type="match status" value="1"/>
</dbReference>
<dbReference type="AlphaFoldDB" id="A0A098BTK7"/>
<feature type="binding site" evidence="5">
    <location>
        <begin position="85"/>
        <end position="87"/>
    </location>
    <ligand>
        <name>acetyl-CoA</name>
        <dbReference type="ChEBI" id="CHEBI:57288"/>
    </ligand>
</feature>
<dbReference type="SUPFAM" id="SSF55718">
    <property type="entry name" value="SCP-like"/>
    <property type="match status" value="1"/>
</dbReference>
<dbReference type="InterPro" id="IPR016181">
    <property type="entry name" value="Acyl_CoA_acyltransferase"/>
</dbReference>
<dbReference type="GO" id="GO:0034069">
    <property type="term" value="F:aminoglycoside N-acetyltransferase activity"/>
    <property type="evidence" value="ECO:0007669"/>
    <property type="project" value="TreeGrafter"/>
</dbReference>
<evidence type="ECO:0000256" key="1">
    <source>
        <dbReference type="ARBA" id="ARBA00009213"/>
    </source>
</evidence>
<dbReference type="Pfam" id="PF13530">
    <property type="entry name" value="SCP2_2"/>
    <property type="match status" value="1"/>
</dbReference>
<evidence type="ECO:0000256" key="3">
    <source>
        <dbReference type="ARBA" id="ARBA00022679"/>
    </source>
</evidence>
<evidence type="ECO:0000256" key="4">
    <source>
        <dbReference type="ARBA" id="ARBA00023315"/>
    </source>
</evidence>
<feature type="domain" description="N-acetyltransferase" evidence="6">
    <location>
        <begin position="7"/>
        <end position="166"/>
    </location>
</feature>
<evidence type="ECO:0000313" key="7">
    <source>
        <dbReference type="EMBL" id="CDZ91036.1"/>
    </source>
</evidence>
<keyword evidence="2" id="KW-1036">Host cytoplasmic vesicle</keyword>
<dbReference type="InterPro" id="IPR036527">
    <property type="entry name" value="SCP2_sterol-bd_dom_sf"/>
</dbReference>
<comment type="similarity">
    <text evidence="1 5">Belongs to the acetyltransferase Eis family.</text>
</comment>
<dbReference type="NCBIfam" id="NF002367">
    <property type="entry name" value="PRK01346.1-4"/>
    <property type="match status" value="1"/>
</dbReference>
<feature type="active site" description="Proton acceptor; via carboxylate" evidence="5">
    <location>
        <position position="401"/>
    </location>
</feature>
<dbReference type="Gene3D" id="3.30.1050.10">
    <property type="entry name" value="SCP2 sterol-binding domain"/>
    <property type="match status" value="1"/>
</dbReference>
<dbReference type="NCBIfam" id="NF002368">
    <property type="entry name" value="PRK01346.1-5"/>
    <property type="match status" value="1"/>
</dbReference>
<dbReference type="InterPro" id="IPR025559">
    <property type="entry name" value="Eis_dom"/>
</dbReference>
<evidence type="ECO:0000256" key="2">
    <source>
        <dbReference type="ARBA" id="ARBA00022488"/>
    </source>
</evidence>
<evidence type="ECO:0000256" key="5">
    <source>
        <dbReference type="HAMAP-Rule" id="MF_01812"/>
    </source>
</evidence>
<comment type="subunit">
    <text evidence="5">Homohexamer; trimer of dimers.</text>
</comment>
<dbReference type="InterPro" id="IPR022902">
    <property type="entry name" value="NAcTrfase_Eis"/>
</dbReference>
<protein>
    <submittedName>
        <fullName evidence="7">Putative enzyme</fullName>
        <ecNumber evidence="7">2.3.1.-</ecNumber>
    </submittedName>
</protein>
<dbReference type="RefSeq" id="WP_040274217.1">
    <property type="nucleotide sequence ID" value="NZ_JABFDS010000003.1"/>
</dbReference>
<evidence type="ECO:0000259" key="6">
    <source>
        <dbReference type="PROSITE" id="PS51186"/>
    </source>
</evidence>
<reference evidence="7 8" key="1">
    <citation type="journal article" date="2014" name="Genome Announc.">
        <title>Draft Genome Sequence of Propane- and Butane-Oxidizing Actinobacterium Rhodococcus ruber IEGM 231.</title>
        <authorList>
            <person name="Ivshina I.B."/>
            <person name="Kuyukina M.S."/>
            <person name="Krivoruchko A.V."/>
            <person name="Barbe V."/>
            <person name="Fischer C."/>
        </authorList>
    </citation>
    <scope>NUCLEOTIDE SEQUENCE [LARGE SCALE GENOMIC DNA]</scope>
</reference>
<dbReference type="PANTHER" id="PTHR37817">
    <property type="entry name" value="N-ACETYLTRANSFERASE EIS"/>
    <property type="match status" value="1"/>
</dbReference>
<dbReference type="CDD" id="cd04301">
    <property type="entry name" value="NAT_SF"/>
    <property type="match status" value="1"/>
</dbReference>
<dbReference type="InterPro" id="IPR051554">
    <property type="entry name" value="Acetyltransferase_Eis"/>
</dbReference>
<dbReference type="Pfam" id="PF13527">
    <property type="entry name" value="Acetyltransf_9"/>
    <property type="match status" value="1"/>
</dbReference>
<dbReference type="SUPFAM" id="SSF55729">
    <property type="entry name" value="Acyl-CoA N-acyltransferases (Nat)"/>
    <property type="match status" value="1"/>
</dbReference>
<dbReference type="PANTHER" id="PTHR37817:SF1">
    <property type="entry name" value="N-ACETYLTRANSFERASE EIS"/>
    <property type="match status" value="1"/>
</dbReference>
<dbReference type="Pfam" id="PF17668">
    <property type="entry name" value="Acetyltransf_17"/>
    <property type="match status" value="1"/>
</dbReference>
<keyword evidence="3 5" id="KW-0808">Transferase</keyword>
<dbReference type="InterPro" id="IPR041380">
    <property type="entry name" value="Acetyltransf_17"/>
</dbReference>
<organism evidence="7 8">
    <name type="scientific">Rhodococcus ruber</name>
    <dbReference type="NCBI Taxonomy" id="1830"/>
    <lineage>
        <taxon>Bacteria</taxon>
        <taxon>Bacillati</taxon>
        <taxon>Actinomycetota</taxon>
        <taxon>Actinomycetes</taxon>
        <taxon>Mycobacteriales</taxon>
        <taxon>Nocardiaceae</taxon>
        <taxon>Rhodococcus</taxon>
    </lineage>
</organism>
<comment type="caution">
    <text evidence="5">Lacks conserved residue(s) required for the propagation of feature annotation.</text>
</comment>
<evidence type="ECO:0000313" key="8">
    <source>
        <dbReference type="Proteomes" id="UP000042997"/>
    </source>
</evidence>
<dbReference type="Gene3D" id="3.40.630.30">
    <property type="match status" value="2"/>
</dbReference>
<sequence>MTVHDALTIRTATDDDWPALELLDSVAFGYHPIDADRTLLRPMFRTENIVVATERGAPIGQALYLDMEVTVPGGHQVPACGVSWVSVAPTHRRRGVLRSMFTELHRRMEATGAPLAALTASDAGIYGRFGYGPATVATEVTVDRRFARFREDAPDPGGVVLADAATAAVRLPELYDRWRLCTPGAQARPKAEWDYTFADPEERRDGASALFFLVHPDGYATFRRKGSDAEPVAVVEELVAITDDAHAALWRTLCGLDLTHRIEAVQHPDDPLRLLLTDYRLPRTTARVDELWLRIMDVPAALTARDYAADLDTVLAVRDPFRSAGGTFALTVRNGRARCVRTDAAPVITLDLDALSALYLGAHKARTFAAAGRVEAHSAGDIAGLDRAFDVARPATLGWHF</sequence>
<dbReference type="Proteomes" id="UP000042997">
    <property type="component" value="Unassembled WGS sequence"/>
</dbReference>
<gene>
    <name evidence="7" type="ORF">RHRU231_790010</name>
</gene>
<accession>A0A098BTK7</accession>
<dbReference type="InterPro" id="IPR000182">
    <property type="entry name" value="GNAT_dom"/>
</dbReference>
<feature type="binding site" evidence="5">
    <location>
        <begin position="93"/>
        <end position="98"/>
    </location>
    <ligand>
        <name>acetyl-CoA</name>
        <dbReference type="ChEBI" id="CHEBI:57288"/>
    </ligand>
</feature>